<protein>
    <recommendedName>
        <fullName evidence="2">C2H2-type domain-containing protein</fullName>
    </recommendedName>
</protein>
<reference evidence="3 4" key="1">
    <citation type="submission" date="2019-10" db="EMBL/GenBank/DDBJ databases">
        <title>Unraveling microbial dark matter from salterns through culturing: the case of the genus Halosegnis.</title>
        <authorList>
            <person name="Duran-Viseras A."/>
            <person name="Andrei A.-S."/>
            <person name="Vera-Gargallo B."/>
            <person name="Ghai R."/>
            <person name="Sanchez-Porro C."/>
            <person name="Ventosa A."/>
        </authorList>
    </citation>
    <scope>NUCLEOTIDE SEQUENCE [LARGE SCALE GENOMIC DNA]</scope>
    <source>
        <strain evidence="3 4">F18-79</strain>
    </source>
</reference>
<proteinExistence type="predicted"/>
<evidence type="ECO:0000313" key="4">
    <source>
        <dbReference type="Proteomes" id="UP000326865"/>
    </source>
</evidence>
<dbReference type="Proteomes" id="UP000326865">
    <property type="component" value="Unassembled WGS sequence"/>
</dbReference>
<keyword evidence="1" id="KW-0472">Membrane</keyword>
<gene>
    <name evidence="3" type="ORF">DM867_05775</name>
</gene>
<organism evidence="3 4">
    <name type="scientific">Halosegnis rubeus</name>
    <dbReference type="NCBI Taxonomy" id="2212850"/>
    <lineage>
        <taxon>Archaea</taxon>
        <taxon>Methanobacteriati</taxon>
        <taxon>Methanobacteriota</taxon>
        <taxon>Stenosarchaea group</taxon>
        <taxon>Halobacteria</taxon>
        <taxon>Halobacteriales</taxon>
        <taxon>Natronomonadaceae</taxon>
        <taxon>Halosegnis</taxon>
    </lineage>
</organism>
<sequence>MPDCDYCGESFDAEAAYLSHLGAEHADELGAIEQRQVANATDEDDSGVGVVPLALAGAILLAAVVGGYLFLAGGDGGGSGDLPQSVTQVAQEPQYNAAGDTHEHGQLSMTVMGSTVDFTQDQYQVGETRNRHFHFEGDGRWHKHTPGVTLEYAMSTLDIGVQNGGVWYDGTRYVGGENASVSITVNGESVDPTSYVIRDGDEISITVTES</sequence>
<dbReference type="EMBL" id="QKKZ01000002">
    <property type="protein sequence ID" value="KAB7514626.1"/>
    <property type="molecule type" value="Genomic_DNA"/>
</dbReference>
<dbReference type="PROSITE" id="PS00028">
    <property type="entry name" value="ZINC_FINGER_C2H2_1"/>
    <property type="match status" value="1"/>
</dbReference>
<evidence type="ECO:0000313" key="3">
    <source>
        <dbReference type="EMBL" id="KAB7514626.1"/>
    </source>
</evidence>
<feature type="domain" description="C2H2-type" evidence="2">
    <location>
        <begin position="4"/>
        <end position="25"/>
    </location>
</feature>
<keyword evidence="1" id="KW-0812">Transmembrane</keyword>
<dbReference type="InterPro" id="IPR013087">
    <property type="entry name" value="Znf_C2H2_type"/>
</dbReference>
<keyword evidence="1" id="KW-1133">Transmembrane helix</keyword>
<evidence type="ECO:0000256" key="1">
    <source>
        <dbReference type="SAM" id="Phobius"/>
    </source>
</evidence>
<evidence type="ECO:0000259" key="2">
    <source>
        <dbReference type="PROSITE" id="PS00028"/>
    </source>
</evidence>
<comment type="caution">
    <text evidence="3">The sequence shown here is derived from an EMBL/GenBank/DDBJ whole genome shotgun (WGS) entry which is preliminary data.</text>
</comment>
<dbReference type="RefSeq" id="WP_152133882.1">
    <property type="nucleotide sequence ID" value="NZ_QKKZ01000002.1"/>
</dbReference>
<feature type="transmembrane region" description="Helical" evidence="1">
    <location>
        <begin position="50"/>
        <end position="71"/>
    </location>
</feature>
<name>A0A5N5U7K1_9EURY</name>
<accession>A0A5N5U7K1</accession>
<dbReference type="AlphaFoldDB" id="A0A5N5U7K1"/>
<keyword evidence="4" id="KW-1185">Reference proteome</keyword>